<evidence type="ECO:0000313" key="3">
    <source>
        <dbReference type="Proteomes" id="UP000193834"/>
    </source>
</evidence>
<feature type="transmembrane region" description="Helical" evidence="1">
    <location>
        <begin position="130"/>
        <end position="162"/>
    </location>
</feature>
<feature type="transmembrane region" description="Helical" evidence="1">
    <location>
        <begin position="46"/>
        <end position="64"/>
    </location>
</feature>
<organism evidence="2 3">
    <name type="scientific">Paenibacillus aquistagni</name>
    <dbReference type="NCBI Taxonomy" id="1852522"/>
    <lineage>
        <taxon>Bacteria</taxon>
        <taxon>Bacillati</taxon>
        <taxon>Bacillota</taxon>
        <taxon>Bacilli</taxon>
        <taxon>Bacillales</taxon>
        <taxon>Paenibacillaceae</taxon>
        <taxon>Paenibacillus</taxon>
    </lineage>
</organism>
<keyword evidence="1" id="KW-0472">Membrane</keyword>
<dbReference type="InterPro" id="IPR008875">
    <property type="entry name" value="TraX"/>
</dbReference>
<protein>
    <submittedName>
        <fullName evidence="2">TraX protein</fullName>
    </submittedName>
</protein>
<dbReference type="Pfam" id="PF05857">
    <property type="entry name" value="TraX"/>
    <property type="match status" value="1"/>
</dbReference>
<dbReference type="AlphaFoldDB" id="A0A1X7LKG5"/>
<keyword evidence="3" id="KW-1185">Reference proteome</keyword>
<evidence type="ECO:0000256" key="1">
    <source>
        <dbReference type="SAM" id="Phobius"/>
    </source>
</evidence>
<feature type="transmembrane region" description="Helical" evidence="1">
    <location>
        <begin position="228"/>
        <end position="248"/>
    </location>
</feature>
<dbReference type="Proteomes" id="UP000193834">
    <property type="component" value="Unassembled WGS sequence"/>
</dbReference>
<sequence length="250" mass="28855">MQVESKRFGMDAFWLKIIAMLLMVLDHVNTYIFIYMDFAVPAYLYYPGRIVSPIFFYFLVEGFFHTRSRMKYGLRLLGWAAIMAVGSWLLVWLLPTPMGLSNNILLSLSVGVVMMSGLHRIGIGNSKQIIMGVLMAIGAALIMILYTEASMYGVLCVLVFYYARSSKWILSISYIAGVFLLTMVSLGGENFTYEQLFLFDPQWMMVFALPFILLYNGKRGYHAAWSKYLFYVFYPVHLWIIYSISYMITQ</sequence>
<dbReference type="EMBL" id="FXAZ01000005">
    <property type="protein sequence ID" value="SMG54341.1"/>
    <property type="molecule type" value="Genomic_DNA"/>
</dbReference>
<feature type="transmembrane region" description="Helical" evidence="1">
    <location>
        <begin position="12"/>
        <end position="34"/>
    </location>
</feature>
<keyword evidence="1" id="KW-0812">Transmembrane</keyword>
<reference evidence="2 3" key="1">
    <citation type="submission" date="2017-04" db="EMBL/GenBank/DDBJ databases">
        <authorList>
            <person name="Afonso C.L."/>
            <person name="Miller P.J."/>
            <person name="Scott M.A."/>
            <person name="Spackman E."/>
            <person name="Goraichik I."/>
            <person name="Dimitrov K.M."/>
            <person name="Suarez D.L."/>
            <person name="Swayne D.E."/>
        </authorList>
    </citation>
    <scope>NUCLEOTIDE SEQUENCE [LARGE SCALE GENOMIC DNA]</scope>
    <source>
        <strain evidence="2 3">11</strain>
    </source>
</reference>
<dbReference type="STRING" id="1852522.SAMN06295960_3696"/>
<feature type="transmembrane region" description="Helical" evidence="1">
    <location>
        <begin position="168"/>
        <end position="186"/>
    </location>
</feature>
<name>A0A1X7LKG5_9BACL</name>
<proteinExistence type="predicted"/>
<feature type="transmembrane region" description="Helical" evidence="1">
    <location>
        <begin position="198"/>
        <end position="216"/>
    </location>
</feature>
<evidence type="ECO:0000313" key="2">
    <source>
        <dbReference type="EMBL" id="SMG54341.1"/>
    </source>
</evidence>
<feature type="transmembrane region" description="Helical" evidence="1">
    <location>
        <begin position="76"/>
        <end position="94"/>
    </location>
</feature>
<accession>A0A1X7LKG5</accession>
<gene>
    <name evidence="2" type="ORF">SAMN06295960_3696</name>
</gene>
<keyword evidence="1" id="KW-1133">Transmembrane helix</keyword>
<dbReference type="RefSeq" id="WP_244903460.1">
    <property type="nucleotide sequence ID" value="NZ_FXAZ01000005.1"/>
</dbReference>